<evidence type="ECO:0000256" key="6">
    <source>
        <dbReference type="ARBA" id="ARBA00022868"/>
    </source>
</evidence>
<keyword evidence="10 12" id="KW-0472">Membrane</keyword>
<evidence type="ECO:0000256" key="2">
    <source>
        <dbReference type="ARBA" id="ARBA00004651"/>
    </source>
</evidence>
<evidence type="ECO:0000256" key="8">
    <source>
        <dbReference type="ARBA" id="ARBA00022989"/>
    </source>
</evidence>
<dbReference type="GO" id="GO:0034220">
    <property type="term" value="P:monoatomic ion transmembrane transport"/>
    <property type="evidence" value="ECO:0007669"/>
    <property type="project" value="UniProtKB-KW"/>
</dbReference>
<evidence type="ECO:0000256" key="1">
    <source>
        <dbReference type="ARBA" id="ARBA00004610"/>
    </source>
</evidence>
<keyword evidence="4" id="KW-1003">Cell membrane</keyword>
<feature type="transmembrane region" description="Helical" evidence="12">
    <location>
        <begin position="94"/>
        <end position="113"/>
    </location>
</feature>
<keyword evidence="7" id="KW-0965">Cell junction</keyword>
<dbReference type="Proteomes" id="UP000494206">
    <property type="component" value="Unassembled WGS sequence"/>
</dbReference>
<dbReference type="PANTHER" id="PTHR11893:SF36">
    <property type="entry name" value="INNEXIN-5"/>
    <property type="match status" value="1"/>
</dbReference>
<comment type="caution">
    <text evidence="13">The sequence shown here is derived from an EMBL/GenBank/DDBJ whole genome shotgun (WGS) entry which is preliminary data.</text>
</comment>
<evidence type="ECO:0000256" key="5">
    <source>
        <dbReference type="ARBA" id="ARBA00022692"/>
    </source>
</evidence>
<evidence type="ECO:0000256" key="4">
    <source>
        <dbReference type="ARBA" id="ARBA00022475"/>
    </source>
</evidence>
<dbReference type="GO" id="GO:0005886">
    <property type="term" value="C:plasma membrane"/>
    <property type="evidence" value="ECO:0007669"/>
    <property type="project" value="UniProtKB-SubCell"/>
</dbReference>
<comment type="function">
    <text evidence="12">Structural component of the gap junctions.</text>
</comment>
<feature type="transmembrane region" description="Helical" evidence="12">
    <location>
        <begin position="169"/>
        <end position="197"/>
    </location>
</feature>
<keyword evidence="8 12" id="KW-1133">Transmembrane helix</keyword>
<evidence type="ECO:0000256" key="10">
    <source>
        <dbReference type="ARBA" id="ARBA00023136"/>
    </source>
</evidence>
<keyword evidence="9 12" id="KW-0406">Ion transport</keyword>
<keyword evidence="3 12" id="KW-0813">Transport</keyword>
<proteinExistence type="inferred from homology"/>
<name>A0A8S1EG87_9PELO</name>
<keyword evidence="14" id="KW-1185">Reference proteome</keyword>
<evidence type="ECO:0000256" key="9">
    <source>
        <dbReference type="ARBA" id="ARBA00023065"/>
    </source>
</evidence>
<dbReference type="PANTHER" id="PTHR11893">
    <property type="entry name" value="INNEXIN"/>
    <property type="match status" value="1"/>
</dbReference>
<feature type="transmembrane region" description="Helical" evidence="12">
    <location>
        <begin position="246"/>
        <end position="271"/>
    </location>
</feature>
<comment type="subcellular location">
    <subcellularLocation>
        <location evidence="1">Cell junction</location>
        <location evidence="1">Gap junction</location>
    </subcellularLocation>
    <subcellularLocation>
        <location evidence="2 12">Cell membrane</location>
        <topology evidence="2 12">Multi-pass membrane protein</topology>
    </subcellularLocation>
</comment>
<accession>A0A8S1EG87</accession>
<sequence length="372" mass="43616">MSQKPSGIRPFKLPFFGKYGIYEWINHLTALILLIFAVTLLVKSLLGTSIQCNYENLSSPSNAFNQTTVDFYKSKCNSEDNIYMIGYKDVRLPMVTMICPVVLGMFAIVFLFLRRLFMYMESHVESSLSDCSQIANTIKNEKTEERAKSIKRMVKKMIKINQKNGSNRIFYYYILTKLMYIGLFMIIVFTFGALFIVTESFHAVLYNYFESPRHGVTALLPHEAICRVQHEDYPRMDFKCFMEYNLFADILLALFSIWISVMMLMVVLDLLKFMWNDGRDSYIKKRLKELYLFDISNSRARRISKYLGFNGILIIKAVFDISEDVSYDLLHMIVLYEIASYHKKEEDDLMLLRENDTKDSNMKDVRIFVDNP</sequence>
<dbReference type="PROSITE" id="PS51013">
    <property type="entry name" value="PANNEXIN"/>
    <property type="match status" value="1"/>
</dbReference>
<reference evidence="13 14" key="1">
    <citation type="submission" date="2020-04" db="EMBL/GenBank/DDBJ databases">
        <authorList>
            <person name="Laetsch R D."/>
            <person name="Stevens L."/>
            <person name="Kumar S."/>
            <person name="Blaxter L. M."/>
        </authorList>
    </citation>
    <scope>NUCLEOTIDE SEQUENCE [LARGE SCALE GENOMIC DNA]</scope>
</reference>
<dbReference type="Pfam" id="PF00876">
    <property type="entry name" value="Innexin"/>
    <property type="match status" value="1"/>
</dbReference>
<evidence type="ECO:0000256" key="11">
    <source>
        <dbReference type="ARBA" id="ARBA00023303"/>
    </source>
</evidence>
<keyword evidence="5 12" id="KW-0812">Transmembrane</keyword>
<organism evidence="13 14">
    <name type="scientific">Caenorhabditis bovis</name>
    <dbReference type="NCBI Taxonomy" id="2654633"/>
    <lineage>
        <taxon>Eukaryota</taxon>
        <taxon>Metazoa</taxon>
        <taxon>Ecdysozoa</taxon>
        <taxon>Nematoda</taxon>
        <taxon>Chromadorea</taxon>
        <taxon>Rhabditida</taxon>
        <taxon>Rhabditina</taxon>
        <taxon>Rhabditomorpha</taxon>
        <taxon>Rhabditoidea</taxon>
        <taxon>Rhabditidae</taxon>
        <taxon>Peloderinae</taxon>
        <taxon>Caenorhabditis</taxon>
    </lineage>
</organism>
<feature type="transmembrane region" description="Helical" evidence="12">
    <location>
        <begin position="21"/>
        <end position="42"/>
    </location>
</feature>
<evidence type="ECO:0000256" key="12">
    <source>
        <dbReference type="RuleBase" id="RU010713"/>
    </source>
</evidence>
<keyword evidence="6" id="KW-0303">Gap junction</keyword>
<protein>
    <recommendedName>
        <fullName evidence="12">Innexin</fullName>
    </recommendedName>
</protein>
<dbReference type="EMBL" id="CADEPM010000002">
    <property type="protein sequence ID" value="CAB3399730.1"/>
    <property type="molecule type" value="Genomic_DNA"/>
</dbReference>
<evidence type="ECO:0000256" key="3">
    <source>
        <dbReference type="ARBA" id="ARBA00022448"/>
    </source>
</evidence>
<dbReference type="AlphaFoldDB" id="A0A8S1EG87"/>
<evidence type="ECO:0000313" key="13">
    <source>
        <dbReference type="EMBL" id="CAB3399730.1"/>
    </source>
</evidence>
<comment type="similarity">
    <text evidence="12">Belongs to the pannexin family.</text>
</comment>
<keyword evidence="11 12" id="KW-0407">Ion channel</keyword>
<gene>
    <name evidence="12" type="primary">inx</name>
    <name evidence="13" type="ORF">CBOVIS_LOCUS2807</name>
</gene>
<dbReference type="GO" id="GO:0005921">
    <property type="term" value="C:gap junction"/>
    <property type="evidence" value="ECO:0007669"/>
    <property type="project" value="UniProtKB-SubCell"/>
</dbReference>
<evidence type="ECO:0000313" key="14">
    <source>
        <dbReference type="Proteomes" id="UP000494206"/>
    </source>
</evidence>
<evidence type="ECO:0000256" key="7">
    <source>
        <dbReference type="ARBA" id="ARBA00022949"/>
    </source>
</evidence>
<dbReference type="InterPro" id="IPR000990">
    <property type="entry name" value="Innexin"/>
</dbReference>